<organism evidence="1 2">
    <name type="scientific">Mycolicibacterium duvalii</name>
    <dbReference type="NCBI Taxonomy" id="39688"/>
    <lineage>
        <taxon>Bacteria</taxon>
        <taxon>Bacillati</taxon>
        <taxon>Actinomycetota</taxon>
        <taxon>Actinomycetes</taxon>
        <taxon>Mycobacteriales</taxon>
        <taxon>Mycobacteriaceae</taxon>
        <taxon>Mycolicibacterium</taxon>
    </lineage>
</organism>
<dbReference type="OrthoDB" id="4701311at2"/>
<keyword evidence="2" id="KW-1185">Reference proteome</keyword>
<dbReference type="Proteomes" id="UP000467006">
    <property type="component" value="Chromosome"/>
</dbReference>
<evidence type="ECO:0000313" key="1">
    <source>
        <dbReference type="EMBL" id="BBX18933.1"/>
    </source>
</evidence>
<dbReference type="KEGG" id="mdu:MDUV_37930"/>
<dbReference type="AlphaFoldDB" id="A0A7I7K4D5"/>
<protein>
    <submittedName>
        <fullName evidence="1">Uncharacterized protein</fullName>
    </submittedName>
</protein>
<dbReference type="Gene3D" id="3.40.960.10">
    <property type="entry name" value="VSR Endonuclease"/>
    <property type="match status" value="1"/>
</dbReference>
<dbReference type="EMBL" id="AP022563">
    <property type="protein sequence ID" value="BBX18933.1"/>
    <property type="molecule type" value="Genomic_DNA"/>
</dbReference>
<dbReference type="InterPro" id="IPR007569">
    <property type="entry name" value="DUF559"/>
</dbReference>
<name>A0A7I7K4D5_9MYCO</name>
<dbReference type="Pfam" id="PF04480">
    <property type="entry name" value="DUF559"/>
    <property type="match status" value="1"/>
</dbReference>
<evidence type="ECO:0000313" key="2">
    <source>
        <dbReference type="Proteomes" id="UP000467006"/>
    </source>
</evidence>
<gene>
    <name evidence="1" type="ORF">MDUV_37930</name>
</gene>
<proteinExistence type="predicted"/>
<accession>A0A7I7K4D5</accession>
<sequence>MGGIAHVLAAHGGVVSTAQLRAAGWTHQRIRQLPEQGWRRLRRGWYASQVANPEVVRAVSAGGVLGCVSALRRSQVWVPDSALHIRYPSRARQSRPGVRSCHPYRLDPPIVGAVDPINIAVASAANCLDAEGVVIVLDSMLNKRMIEIADARAIVAASPFARANLAERCDANSESGTETIIRLRLRARRIHVRTQVNIAGVGRVDFLVGDRLIIEADSREHHLPKYQSDRTRDRVAIGLGYLVIRLTYEDVVYRWDVILEDILLVIRRRAHRFPTAMSP</sequence>
<reference evidence="1 2" key="1">
    <citation type="journal article" date="2019" name="Emerg. Microbes Infect.">
        <title>Comprehensive subspecies identification of 175 nontuberculous mycobacteria species based on 7547 genomic profiles.</title>
        <authorList>
            <person name="Matsumoto Y."/>
            <person name="Kinjo T."/>
            <person name="Motooka D."/>
            <person name="Nabeya D."/>
            <person name="Jung N."/>
            <person name="Uechi K."/>
            <person name="Horii T."/>
            <person name="Iida T."/>
            <person name="Fujita J."/>
            <person name="Nakamura S."/>
        </authorList>
    </citation>
    <scope>NUCLEOTIDE SEQUENCE [LARGE SCALE GENOMIC DNA]</scope>
    <source>
        <strain evidence="1 2">JCM 6396</strain>
    </source>
</reference>